<protein>
    <submittedName>
        <fullName evidence="1">Putative ribonuclease p 40kda</fullName>
    </submittedName>
</protein>
<dbReference type="GO" id="GO:0030681">
    <property type="term" value="C:multimeric ribonuclease P complex"/>
    <property type="evidence" value="ECO:0007669"/>
    <property type="project" value="TreeGrafter"/>
</dbReference>
<proteinExistence type="predicted"/>
<dbReference type="PANTHER" id="PTHR15396">
    <property type="entry name" value="RIBONUCLEASE P PROTEIN SUBUNIT P40"/>
    <property type="match status" value="1"/>
</dbReference>
<dbReference type="EMBL" id="GFDL01002698">
    <property type="protein sequence ID" value="JAV32347.1"/>
    <property type="molecule type" value="Transcribed_RNA"/>
</dbReference>
<accession>A0A1Q3FXP5</accession>
<evidence type="ECO:0000313" key="1">
    <source>
        <dbReference type="EMBL" id="JAV32347.1"/>
    </source>
</evidence>
<organism evidence="1">
    <name type="scientific">Culex tarsalis</name>
    <name type="common">Encephalitis mosquito</name>
    <dbReference type="NCBI Taxonomy" id="7177"/>
    <lineage>
        <taxon>Eukaryota</taxon>
        <taxon>Metazoa</taxon>
        <taxon>Ecdysozoa</taxon>
        <taxon>Arthropoda</taxon>
        <taxon>Hexapoda</taxon>
        <taxon>Insecta</taxon>
        <taxon>Pterygota</taxon>
        <taxon>Neoptera</taxon>
        <taxon>Endopterygota</taxon>
        <taxon>Diptera</taxon>
        <taxon>Nematocera</taxon>
        <taxon>Culicoidea</taxon>
        <taxon>Culicidae</taxon>
        <taxon>Culicinae</taxon>
        <taxon>Culicini</taxon>
        <taxon>Culex</taxon>
        <taxon>Culex</taxon>
    </lineage>
</organism>
<reference evidence="1" key="1">
    <citation type="submission" date="2017-01" db="EMBL/GenBank/DDBJ databases">
        <title>A deep insight into the sialotranscriptome of adult male and female Cluex tarsalis mosquitoes.</title>
        <authorList>
            <person name="Ribeiro J.M."/>
            <person name="Moreira F."/>
            <person name="Bernard K.A."/>
            <person name="Calvo E."/>
        </authorList>
    </citation>
    <scope>NUCLEOTIDE SEQUENCE</scope>
    <source>
        <strain evidence="1">Kern County</strain>
        <tissue evidence="1">Salivary glands</tissue>
    </source>
</reference>
<dbReference type="AlphaFoldDB" id="A0A1Q3FXP5"/>
<dbReference type="GO" id="GO:0000171">
    <property type="term" value="F:ribonuclease MRP activity"/>
    <property type="evidence" value="ECO:0007669"/>
    <property type="project" value="TreeGrafter"/>
</dbReference>
<sequence>MLCPEVWRFEPPSHEIVQKTGTLDLSEKPPKKDLIRNGIRSHHFNQMITVVWPDVASIPVAVETALADSDHYLIRNLQLRALTNRTFLEGFVKQGTFYAVSFRTRLDTDDCVAVTPAGILVLHLNKETYQTLGLEGRISQFARKRNSKYVVQIDLKTLTPETNHYARVQECLGRESLGRFNLQISWTPPEANDAAGKICASSIAKHFSELADLDPAVKVELMPTAIKTHQEYGLQVPEFSLDEDDPEKEYCTGAELVEFMGMVALSCETEEDEYLNSYDFCGERREIGNVKVLHWKGLFTTAQVEAVYDAIRGSLGKEAHVPWFGFYVHGFSHSPISFGMRENYFHTDGDNSYAVVLNPKGEYLWYQMAGNNKIPK</sequence>
<name>A0A1Q3FXP5_CULTA</name>
<dbReference type="GO" id="GO:0001682">
    <property type="term" value="P:tRNA 5'-leader removal"/>
    <property type="evidence" value="ECO:0007669"/>
    <property type="project" value="InterPro"/>
</dbReference>
<dbReference type="GO" id="GO:0000447">
    <property type="term" value="P:endonucleolytic cleavage in ITS1 to separate SSU-rRNA from 5.8S rRNA and LSU-rRNA from tricistronic rRNA transcript (SSU-rRNA, 5.8S rRNA, LSU-rRNA)"/>
    <property type="evidence" value="ECO:0007669"/>
    <property type="project" value="TreeGrafter"/>
</dbReference>
<dbReference type="InterPro" id="IPR013893">
    <property type="entry name" value="RNase_P_Rpp40"/>
</dbReference>
<dbReference type="Pfam" id="PF08584">
    <property type="entry name" value="Ribonuc_P_40"/>
    <property type="match status" value="1"/>
</dbReference>
<dbReference type="GO" id="GO:0000172">
    <property type="term" value="C:ribonuclease MRP complex"/>
    <property type="evidence" value="ECO:0007669"/>
    <property type="project" value="TreeGrafter"/>
</dbReference>
<dbReference type="GO" id="GO:0004526">
    <property type="term" value="F:ribonuclease P activity"/>
    <property type="evidence" value="ECO:0007669"/>
    <property type="project" value="TreeGrafter"/>
</dbReference>
<dbReference type="PANTHER" id="PTHR15396:SF1">
    <property type="entry name" value="RIBONUCLEASE P PROTEIN SUBUNIT P40"/>
    <property type="match status" value="1"/>
</dbReference>